<evidence type="ECO:0000256" key="1">
    <source>
        <dbReference type="SAM" id="MobiDB-lite"/>
    </source>
</evidence>
<organism evidence="2 3">
    <name type="scientific">Nannochloropsis salina CCMP1776</name>
    <dbReference type="NCBI Taxonomy" id="1027361"/>
    <lineage>
        <taxon>Eukaryota</taxon>
        <taxon>Sar</taxon>
        <taxon>Stramenopiles</taxon>
        <taxon>Ochrophyta</taxon>
        <taxon>Eustigmatophyceae</taxon>
        <taxon>Eustigmatales</taxon>
        <taxon>Monodopsidaceae</taxon>
        <taxon>Microchloropsis</taxon>
        <taxon>Microchloropsis salina</taxon>
    </lineage>
</organism>
<accession>A0A4D9D2W3</accession>
<gene>
    <name evidence="2" type="ORF">NSK_004887</name>
</gene>
<feature type="compositionally biased region" description="Polar residues" evidence="1">
    <location>
        <begin position="606"/>
        <end position="616"/>
    </location>
</feature>
<protein>
    <submittedName>
        <fullName evidence="2">Uncharacterized protein</fullName>
    </submittedName>
</protein>
<feature type="compositionally biased region" description="Basic and acidic residues" evidence="1">
    <location>
        <begin position="76"/>
        <end position="88"/>
    </location>
</feature>
<feature type="region of interest" description="Disordered" evidence="1">
    <location>
        <begin position="354"/>
        <end position="398"/>
    </location>
</feature>
<dbReference type="EMBL" id="SDOX01000021">
    <property type="protein sequence ID" value="TFJ83785.1"/>
    <property type="molecule type" value="Genomic_DNA"/>
</dbReference>
<feature type="region of interest" description="Disordered" evidence="1">
    <location>
        <begin position="1"/>
        <end position="111"/>
    </location>
</feature>
<comment type="caution">
    <text evidence="2">The sequence shown here is derived from an EMBL/GenBank/DDBJ whole genome shotgun (WGS) entry which is preliminary data.</text>
</comment>
<dbReference type="OrthoDB" id="69973at2759"/>
<dbReference type="Proteomes" id="UP000355283">
    <property type="component" value="Unassembled WGS sequence"/>
</dbReference>
<feature type="compositionally biased region" description="Gly residues" evidence="1">
    <location>
        <begin position="561"/>
        <end position="583"/>
    </location>
</feature>
<feature type="compositionally biased region" description="Gly residues" evidence="1">
    <location>
        <begin position="383"/>
        <end position="398"/>
    </location>
</feature>
<reference evidence="2 3" key="1">
    <citation type="submission" date="2019-01" db="EMBL/GenBank/DDBJ databases">
        <title>Nuclear Genome Assembly of the Microalgal Biofuel strain Nannochloropsis salina CCMP1776.</title>
        <authorList>
            <person name="Hovde B."/>
        </authorList>
    </citation>
    <scope>NUCLEOTIDE SEQUENCE [LARGE SCALE GENOMIC DNA]</scope>
    <source>
        <strain evidence="2 3">CCMP1776</strain>
    </source>
</reference>
<feature type="region of interest" description="Disordered" evidence="1">
    <location>
        <begin position="561"/>
        <end position="634"/>
    </location>
</feature>
<feature type="compositionally biased region" description="Low complexity" evidence="1">
    <location>
        <begin position="1"/>
        <end position="17"/>
    </location>
</feature>
<name>A0A4D9D2W3_9STRA</name>
<feature type="compositionally biased region" description="Basic residues" evidence="1">
    <location>
        <begin position="371"/>
        <end position="380"/>
    </location>
</feature>
<evidence type="ECO:0000313" key="3">
    <source>
        <dbReference type="Proteomes" id="UP000355283"/>
    </source>
</evidence>
<evidence type="ECO:0000313" key="2">
    <source>
        <dbReference type="EMBL" id="TFJ83785.1"/>
    </source>
</evidence>
<proteinExistence type="predicted"/>
<dbReference type="AlphaFoldDB" id="A0A4D9D2W3"/>
<keyword evidence="3" id="KW-1185">Reference proteome</keyword>
<sequence length="851" mass="90220">MAAATAPSATSSTSSASSPPPSSMPLLDRHPSNSSTGRSSRRLAAMKGSAGADSPAVATVPARETSAVGNGGAGHGNREDSCKIRGREEEMEAPSGSIALTPSNSDEPKAKRARQQLSLIIQPPVPRYPFVNNFFDVHVFLFDEANQVKSGDEFELPLRVRLVFNDKARSSVEKDVMEVDPAVPRLGRHGKCSFRVRLRDVSMNFDNRDFRLQVAVGGGAKGSGLAVSKYFVAPVFSDPMAVVRHRLRIRSETQPPTVWYKDEGGRDKCMEVAVDLVDSEGRRVHGQEVPLRVSLLYEDLQPVGKQDILKLSSDSRQSIDHTGTAMLRLRIEDVSKNHQSKGFVIQVGADVQHAPLNSDISPDTSTSVSVRSKRNRRSKQGRGAMGERGGGLGGVNGGGDEDISLVGHTLSRNSIDLAMPVVSHSLLQETAQLAMLPSVNGGGGEVGSDARGGVGQGLGIGPHGDAGASGGGAAPLMKALSNVISWTRTVVNGLYQLQWQLIGYESKPDGAPDINKPLFNIQNPNAVITNILHTYRGETMEQLRYLVLALEGMDGAWRGGQGEGEGLGRLGTGTGMEAGGGQREGPPLATASGGREGEGNFGRDGFTSQGGASTFAGSMDHGVAAGRSKGEEGLLSRQQSNHFLQDTFQRPSPNLMPPAGPMLPPMIRGRSALGANMPADASGGGTGGAGGEFGGVGLVPLVRESTYELLAGMDPSWFGMEGAEMSPSAATEAQVQMIMAKEYYSETYETLGFPAFDLKHNLLGFYKEARNDQGQTVALYVPIPPQFPEEDRRAVDEMLETELKAGGAAVVQIANEDLSQLKERVLTYHWSQESRDERVLGGGGDDGGVIG</sequence>